<dbReference type="PANTHER" id="PTHR30055:SF151">
    <property type="entry name" value="TRANSCRIPTIONAL REGULATORY PROTEIN"/>
    <property type="match status" value="1"/>
</dbReference>
<dbReference type="GO" id="GO:0000976">
    <property type="term" value="F:transcription cis-regulatory region binding"/>
    <property type="evidence" value="ECO:0007669"/>
    <property type="project" value="TreeGrafter"/>
</dbReference>
<dbReference type="EMBL" id="RKMH01000016">
    <property type="protein sequence ID" value="RPA57461.1"/>
    <property type="molecule type" value="Genomic_DNA"/>
</dbReference>
<dbReference type="Gene3D" id="1.10.10.60">
    <property type="entry name" value="Homeodomain-like"/>
    <property type="match status" value="1"/>
</dbReference>
<dbReference type="PANTHER" id="PTHR30055">
    <property type="entry name" value="HTH-TYPE TRANSCRIPTIONAL REGULATOR RUTR"/>
    <property type="match status" value="1"/>
</dbReference>
<feature type="DNA-binding region" description="H-T-H motif" evidence="4">
    <location>
        <begin position="49"/>
        <end position="68"/>
    </location>
</feature>
<evidence type="ECO:0000256" key="2">
    <source>
        <dbReference type="ARBA" id="ARBA00023125"/>
    </source>
</evidence>
<dbReference type="AlphaFoldDB" id="A0A3N4GEK0"/>
<feature type="domain" description="HTH tetR-type" evidence="5">
    <location>
        <begin position="26"/>
        <end position="86"/>
    </location>
</feature>
<evidence type="ECO:0000313" key="6">
    <source>
        <dbReference type="EMBL" id="RPA57461.1"/>
    </source>
</evidence>
<gene>
    <name evidence="6" type="ORF">EF294_18250</name>
</gene>
<proteinExistence type="predicted"/>
<keyword evidence="2 4" id="KW-0238">DNA-binding</keyword>
<keyword evidence="7" id="KW-1185">Reference proteome</keyword>
<dbReference type="InterPro" id="IPR036271">
    <property type="entry name" value="Tet_transcr_reg_TetR-rel_C_sf"/>
</dbReference>
<reference evidence="6 7" key="1">
    <citation type="submission" date="2018-11" db="EMBL/GenBank/DDBJ databases">
        <title>Draft genome sequence of Gordonia sp. RS15-1S isolated from rice stems.</title>
        <authorList>
            <person name="Muangham S."/>
        </authorList>
    </citation>
    <scope>NUCLEOTIDE SEQUENCE [LARGE SCALE GENOMIC DNA]</scope>
    <source>
        <strain evidence="6 7">RS15-1S</strain>
    </source>
</reference>
<dbReference type="InterPro" id="IPR050109">
    <property type="entry name" value="HTH-type_TetR-like_transc_reg"/>
</dbReference>
<evidence type="ECO:0000313" key="7">
    <source>
        <dbReference type="Proteomes" id="UP000267536"/>
    </source>
</evidence>
<comment type="caution">
    <text evidence="6">The sequence shown here is derived from an EMBL/GenBank/DDBJ whole genome shotgun (WGS) entry which is preliminary data.</text>
</comment>
<evidence type="ECO:0000256" key="3">
    <source>
        <dbReference type="ARBA" id="ARBA00023163"/>
    </source>
</evidence>
<dbReference type="Gene3D" id="1.10.357.10">
    <property type="entry name" value="Tetracycline Repressor, domain 2"/>
    <property type="match status" value="1"/>
</dbReference>
<sequence>MGTLYASGKFPVRGEGSVVVAQSVQKLTSSVIVEAAIVVADRDGLDALSMRRIADELGVGAMSLYRHIADKDALLQAMAEEIGTRFPYPVQECSSTWRERIEIAVEIDWELYQRHPWVVLAYATPRYAFGTESLAGLDWLIAGFVDVGVGHVRAAEMALAFWSLVNGVALAAVGEQLLSVQLRRRGAEASPSPDGGLADLIAGRLAVDPTTLPQLAALAGNPDATRLSDPRAVLDAGLRVLCAGFVTEVSG</sequence>
<protein>
    <submittedName>
        <fullName evidence="6">TetR/AcrR family transcriptional regulator</fullName>
    </submittedName>
</protein>
<dbReference type="RefSeq" id="WP_123932353.1">
    <property type="nucleotide sequence ID" value="NZ_JBPSDP010000017.1"/>
</dbReference>
<keyword evidence="1" id="KW-0805">Transcription regulation</keyword>
<dbReference type="InterPro" id="IPR001647">
    <property type="entry name" value="HTH_TetR"/>
</dbReference>
<dbReference type="InterPro" id="IPR009057">
    <property type="entry name" value="Homeodomain-like_sf"/>
</dbReference>
<evidence type="ECO:0000259" key="5">
    <source>
        <dbReference type="PROSITE" id="PS50977"/>
    </source>
</evidence>
<name>A0A3N4GEK0_9ACTN</name>
<dbReference type="GO" id="GO:0003700">
    <property type="term" value="F:DNA-binding transcription factor activity"/>
    <property type="evidence" value="ECO:0007669"/>
    <property type="project" value="TreeGrafter"/>
</dbReference>
<dbReference type="SUPFAM" id="SSF46689">
    <property type="entry name" value="Homeodomain-like"/>
    <property type="match status" value="1"/>
</dbReference>
<keyword evidence="3" id="KW-0804">Transcription</keyword>
<evidence type="ECO:0000256" key="4">
    <source>
        <dbReference type="PROSITE-ProRule" id="PRU00335"/>
    </source>
</evidence>
<organism evidence="6 7">
    <name type="scientific">Gordonia oryzae</name>
    <dbReference type="NCBI Taxonomy" id="2487349"/>
    <lineage>
        <taxon>Bacteria</taxon>
        <taxon>Bacillati</taxon>
        <taxon>Actinomycetota</taxon>
        <taxon>Actinomycetes</taxon>
        <taxon>Mycobacteriales</taxon>
        <taxon>Gordoniaceae</taxon>
        <taxon>Gordonia</taxon>
    </lineage>
</organism>
<dbReference type="Proteomes" id="UP000267536">
    <property type="component" value="Unassembled WGS sequence"/>
</dbReference>
<dbReference type="PROSITE" id="PS50977">
    <property type="entry name" value="HTH_TETR_2"/>
    <property type="match status" value="1"/>
</dbReference>
<evidence type="ECO:0000256" key="1">
    <source>
        <dbReference type="ARBA" id="ARBA00023015"/>
    </source>
</evidence>
<accession>A0A3N4GEK0</accession>
<dbReference type="Pfam" id="PF00440">
    <property type="entry name" value="TetR_N"/>
    <property type="match status" value="1"/>
</dbReference>
<dbReference type="OrthoDB" id="3614211at2"/>
<dbReference type="SUPFAM" id="SSF48498">
    <property type="entry name" value="Tetracyclin repressor-like, C-terminal domain"/>
    <property type="match status" value="1"/>
</dbReference>